<reference evidence="6 7" key="1">
    <citation type="journal article" date="2017" name="Int. J. Syst. Evol. Microbiol.">
        <title>Marinicauda algicola sp. nov., isolated from a marine red alga Rhodosorus marinus.</title>
        <authorList>
            <person name="Jeong S.E."/>
            <person name="Jeon S.H."/>
            <person name="Chun B.H."/>
            <person name="Kim D.W."/>
            <person name="Jeon C.O."/>
        </authorList>
    </citation>
    <scope>NUCLEOTIDE SEQUENCE [LARGE SCALE GENOMIC DNA]</scope>
    <source>
        <strain evidence="6 7">JCM 31718</strain>
    </source>
</reference>
<evidence type="ECO:0000259" key="5">
    <source>
        <dbReference type="PROSITE" id="PS50915"/>
    </source>
</evidence>
<dbReference type="InterPro" id="IPR011024">
    <property type="entry name" value="G_crystallin-like"/>
</dbReference>
<dbReference type="PROSITE" id="PS50915">
    <property type="entry name" value="CRYSTALLIN_BETA_GAMMA"/>
    <property type="match status" value="2"/>
</dbReference>
<evidence type="ECO:0000256" key="1">
    <source>
        <dbReference type="ARBA" id="ARBA00009646"/>
    </source>
</evidence>
<keyword evidence="4" id="KW-0732">Signal</keyword>
<proteinExistence type="inferred from homology"/>
<feature type="region of interest" description="Disordered" evidence="3">
    <location>
        <begin position="205"/>
        <end position="234"/>
    </location>
</feature>
<keyword evidence="7" id="KW-1185">Reference proteome</keyword>
<dbReference type="PANTHER" id="PTHR11818">
    <property type="entry name" value="BETA/GAMMA CRYSTALLIN"/>
    <property type="match status" value="1"/>
</dbReference>
<dbReference type="Pfam" id="PF00030">
    <property type="entry name" value="Crystall"/>
    <property type="match status" value="2"/>
</dbReference>
<feature type="domain" description="Beta/gamma crystallin 'Greek key'" evidence="5">
    <location>
        <begin position="40"/>
        <end position="80"/>
    </location>
</feature>
<dbReference type="InterPro" id="IPR001064">
    <property type="entry name" value="Beta/gamma_crystallin"/>
</dbReference>
<dbReference type="PANTHER" id="PTHR11818:SF42">
    <property type="entry name" value="VOLTAGE-GATED HYDROGEN CHANNEL 1"/>
    <property type="match status" value="1"/>
</dbReference>
<feature type="signal peptide" evidence="4">
    <location>
        <begin position="1"/>
        <end position="29"/>
    </location>
</feature>
<feature type="domain" description="Beta/gamma crystallin 'Greek key'" evidence="5">
    <location>
        <begin position="81"/>
        <end position="121"/>
    </location>
</feature>
<dbReference type="InterPro" id="IPR050252">
    <property type="entry name" value="Beta/Gamma-Crystallin"/>
</dbReference>
<organism evidence="6 7">
    <name type="scientific">Marinicauda algicola</name>
    <dbReference type="NCBI Taxonomy" id="2029849"/>
    <lineage>
        <taxon>Bacteria</taxon>
        <taxon>Pseudomonadati</taxon>
        <taxon>Pseudomonadota</taxon>
        <taxon>Alphaproteobacteria</taxon>
        <taxon>Maricaulales</taxon>
        <taxon>Maricaulaceae</taxon>
        <taxon>Marinicauda</taxon>
    </lineage>
</organism>
<evidence type="ECO:0000256" key="3">
    <source>
        <dbReference type="SAM" id="MobiDB-lite"/>
    </source>
</evidence>
<evidence type="ECO:0000313" key="6">
    <source>
        <dbReference type="EMBL" id="TGY89642.1"/>
    </source>
</evidence>
<gene>
    <name evidence="6" type="ORF">E5163_00410</name>
</gene>
<comment type="similarity">
    <text evidence="1">Belongs to the beta/gamma-crystallin family.</text>
</comment>
<dbReference type="Gene3D" id="2.60.20.10">
    <property type="entry name" value="Crystallins"/>
    <property type="match status" value="2"/>
</dbReference>
<evidence type="ECO:0000256" key="4">
    <source>
        <dbReference type="SAM" id="SignalP"/>
    </source>
</evidence>
<keyword evidence="2" id="KW-0677">Repeat</keyword>
<evidence type="ECO:0000256" key="2">
    <source>
        <dbReference type="ARBA" id="ARBA00022737"/>
    </source>
</evidence>
<protein>
    <recommendedName>
        <fullName evidence="5">Beta/gamma crystallin 'Greek key' domain-containing protein</fullName>
    </recommendedName>
</protein>
<dbReference type="EMBL" id="SRXW01000001">
    <property type="protein sequence ID" value="TGY89642.1"/>
    <property type="molecule type" value="Genomic_DNA"/>
</dbReference>
<name>A0A4S2H327_9PROT</name>
<sequence>MNASHAERTLTVLRPALVASLLLSPSALAQSETQHHRDSGAIVLYEHVNYEGRSVRIDGEAPDLRWIDFNDLTSSMRVEGGRWEVCLEPDYRGSCHVLDEDLPNMSEWAFNDRITSVRPVSFRGPDREAGITLYSGFDYSGRALTVIDPVDNLSRMSFNDTARSIELHAGVWTVCVDDDYRGGCRTIDRSVSDLRRFRLDQRITSVRPGRLDEPAPPPQRPPHHQPGYPGTGGLEGGVAGPNTVFFAVPEVNGYPLAACLFESGYRCGQEAADAACAEAGLRRAIHFSTEHAGGQPLWYLADARPARGRDGLTDLLCAQ</sequence>
<dbReference type="AlphaFoldDB" id="A0A4S2H327"/>
<comment type="caution">
    <text evidence="6">The sequence shown here is derived from an EMBL/GenBank/DDBJ whole genome shotgun (WGS) entry which is preliminary data.</text>
</comment>
<accession>A0A4S2H327</accession>
<evidence type="ECO:0000313" key="7">
    <source>
        <dbReference type="Proteomes" id="UP000308054"/>
    </source>
</evidence>
<dbReference type="SMART" id="SM00247">
    <property type="entry name" value="XTALbg"/>
    <property type="match status" value="2"/>
</dbReference>
<dbReference type="Proteomes" id="UP000308054">
    <property type="component" value="Unassembled WGS sequence"/>
</dbReference>
<dbReference type="SUPFAM" id="SSF49695">
    <property type="entry name" value="gamma-Crystallin-like"/>
    <property type="match status" value="1"/>
</dbReference>
<feature type="chain" id="PRO_5020361228" description="Beta/gamma crystallin 'Greek key' domain-containing protein" evidence="4">
    <location>
        <begin position="30"/>
        <end position="319"/>
    </location>
</feature>